<evidence type="ECO:0000256" key="2">
    <source>
        <dbReference type="ARBA" id="ARBA00022692"/>
    </source>
</evidence>
<dbReference type="Proteomes" id="UP001139031">
    <property type="component" value="Unassembled WGS sequence"/>
</dbReference>
<evidence type="ECO:0000259" key="5">
    <source>
        <dbReference type="Pfam" id="PF04357"/>
    </source>
</evidence>
<keyword evidence="7" id="KW-1185">Reference proteome</keyword>
<comment type="subcellular location">
    <subcellularLocation>
        <location evidence="1">Membrane</location>
        <topology evidence="1">Single-pass membrane protein</topology>
    </subcellularLocation>
</comment>
<keyword evidence="2" id="KW-0812">Transmembrane</keyword>
<evidence type="ECO:0000256" key="3">
    <source>
        <dbReference type="ARBA" id="ARBA00022989"/>
    </source>
</evidence>
<organism evidence="6 7">
    <name type="scientific">Nannocystis pusilla</name>
    <dbReference type="NCBI Taxonomy" id="889268"/>
    <lineage>
        <taxon>Bacteria</taxon>
        <taxon>Pseudomonadati</taxon>
        <taxon>Myxococcota</taxon>
        <taxon>Polyangia</taxon>
        <taxon>Nannocystales</taxon>
        <taxon>Nannocystaceae</taxon>
        <taxon>Nannocystis</taxon>
    </lineage>
</organism>
<evidence type="ECO:0000313" key="7">
    <source>
        <dbReference type="Proteomes" id="UP001139031"/>
    </source>
</evidence>
<name>A0ABS7U5L6_9BACT</name>
<proteinExistence type="predicted"/>
<sequence length="1623" mass="172516">MGKRRRWVRKLLLALGAVVLLVLLVLGFALATTSGLRLVLALGVPLYERRIAGAISVEGAEGRLLGRFTLRGVVLSDRAGRALVTAEAIAVEWSPWALLGGEVRVDALRVERPHVHLVGDDAGGFADLAPPGPDVPEDRSAPPGPDLPLALDVTMRVRDGVIHGADGVRLAEAIELDARLRGSGRAALVDVMHGSARVNGAPPIRELRLRARWASPVAALDASWVRFDGAELFVPEARFDVRRLRGWARLRAAAAVPVVAGLLPSTAGETLRRLGSRVELEAAAEGDPEDMWAEAQVRTANAELTLTGTGAWHETPRADVSAVVDADLGPWTDGLVGRVRPTLSLRLRERDEARLDLAGELRCAACDGLGEVSLAVDGVLERHARILSLETSMSLAGMSASAEVRAASDRLYALEWRLEAPALARTATIARRFFPTVPAVRGALTGRGACAGSPVRCHAALELRRLAAAGVSVGHARVDIDVLGDMSQGALAVAARDVRQGRRSLERAELALAVVAAGTEPVPTPLGVELPPLRARLRAAASDGRAGAGERARVDLSVTTGRAVGVDLDALELEVGRTRIALEQPARALLRARSLEVDRLRLAVGGGRVALHGIADLDGPSDLRLDVDDVRLASLEPLAPGLRPAGLASADVYLRGRPESLTFRADLGVRGAGLRGLAIGDIGLAASLADDRASVAAGLRGPLARRAALRAEFPLRLNLSRGAWSIGDEGARALLQVEALQLRRLTRWIPGLQAGGRVDGVLRYDGDDRVALTGAWRGHGLSLAEVPLGRLELSLAQRDERLRGRATLVRAGGRARLEFALPVALDVPHATVAWRREQEHRASLRVEELDLAAQLDSVLAHHHLDGRVSAAAELSGPATAPEIEARARVKGLRIGDMSFGTYRMSAAAGAGGTTIELGGEGPVGRLALQGFAPIHVGVGRRVWRPDGWYALELDVQGFDLAALRALAGLEVDGRTEVHLRLVGPGEAPQALGAVVVDDLAYEGAPLGNLRADLALRDGTATLTGQGRVGRCGELYLDARAPLDVDLDAPAVAWGASGPSSLHLDLTGVDPSLFDSVDALPRDTLADLDLHARVDIDREQLRAHASLTGALGRPGLGTTPVALRLDVDDFGQRLRGDFGWRDGAPSLALALDADAAIPAVRRGQAELLSTPIHGALQARGTDLRYLSGLLPDALHDLRGLLDADLAIDGKIAGPVVRGEAHLRDGAVTVVALQQRFQDVVADLRAADRELRVDRLVATSGEGRIQATGSATLPAKGGLVGAGRLSLKDFPVVRPGWPQMTVDARAKADLVVRPDELSVGIRVAGAEVWVSDLTTPAPAPIPENENVTIVSGPFDAFHPADEHEAAAGLASASEADGERDLSFSVELAQPMHIQGPSMDMRWSGRVRSRSEDGESRVSGQLRADRGRFELLGTMFRIEQGRVFLPEGGDRLDPFLDLIAEARTPQADVTVTLRGRLSRPELHLRSQPPLTEPQIFSLLVSGSADSNETDPRKAQASAAGLLVNFSNPTLARFAESRLGIDRIKLGFAADITQPVLTVGKHLSKSIYVETTYHHNAPPRQNRIEAQVEYRFAPGWSVETFFGDAAVGGLDVFWRHRFGRPRRAPPP</sequence>
<evidence type="ECO:0000313" key="6">
    <source>
        <dbReference type="EMBL" id="MBZ5715704.1"/>
    </source>
</evidence>
<dbReference type="InterPro" id="IPR007452">
    <property type="entry name" value="TamB_C"/>
</dbReference>
<dbReference type="RefSeq" id="WP_224197438.1">
    <property type="nucleotide sequence ID" value="NZ_JAIRAU010000057.1"/>
</dbReference>
<comment type="caution">
    <text evidence="6">The sequence shown here is derived from an EMBL/GenBank/DDBJ whole genome shotgun (WGS) entry which is preliminary data.</text>
</comment>
<protein>
    <submittedName>
        <fullName evidence="6">Translocation/assembly module TamB</fullName>
    </submittedName>
</protein>
<feature type="domain" description="Translocation and assembly module TamB C-terminal" evidence="5">
    <location>
        <begin position="1257"/>
        <end position="1614"/>
    </location>
</feature>
<dbReference type="PANTHER" id="PTHR36985:SF1">
    <property type="entry name" value="TRANSLOCATION AND ASSEMBLY MODULE SUBUNIT TAMB"/>
    <property type="match status" value="1"/>
</dbReference>
<keyword evidence="4" id="KW-0472">Membrane</keyword>
<dbReference type="Pfam" id="PF04357">
    <property type="entry name" value="TamB"/>
    <property type="match status" value="1"/>
</dbReference>
<accession>A0ABS7U5L6</accession>
<keyword evidence="3" id="KW-1133">Transmembrane helix</keyword>
<dbReference type="PANTHER" id="PTHR36985">
    <property type="entry name" value="TRANSLOCATION AND ASSEMBLY MODULE SUBUNIT TAMB"/>
    <property type="match status" value="1"/>
</dbReference>
<dbReference type="EMBL" id="JAIRAU010000057">
    <property type="protein sequence ID" value="MBZ5715704.1"/>
    <property type="molecule type" value="Genomic_DNA"/>
</dbReference>
<gene>
    <name evidence="6" type="ORF">K7C98_41295</name>
</gene>
<evidence type="ECO:0000256" key="1">
    <source>
        <dbReference type="ARBA" id="ARBA00004167"/>
    </source>
</evidence>
<evidence type="ECO:0000256" key="4">
    <source>
        <dbReference type="ARBA" id="ARBA00023136"/>
    </source>
</evidence>
<reference evidence="6" key="1">
    <citation type="submission" date="2021-08" db="EMBL/GenBank/DDBJ databases">
        <authorList>
            <person name="Stevens D.C."/>
        </authorList>
    </citation>
    <scope>NUCLEOTIDE SEQUENCE</scope>
    <source>
        <strain evidence="6">DSM 53165</strain>
    </source>
</reference>